<keyword evidence="3 8" id="KW-0813">Transport</keyword>
<feature type="transmembrane region" description="Helical" evidence="8">
    <location>
        <begin position="206"/>
        <end position="228"/>
    </location>
</feature>
<dbReference type="PANTHER" id="PTHR30003">
    <property type="entry name" value="L-LACTATE PERMEASE"/>
    <property type="match status" value="1"/>
</dbReference>
<organism evidence="10 11">
    <name type="scientific">Terrabacter lapilli</name>
    <dbReference type="NCBI Taxonomy" id="436231"/>
    <lineage>
        <taxon>Bacteria</taxon>
        <taxon>Bacillati</taxon>
        <taxon>Actinomycetota</taxon>
        <taxon>Actinomycetes</taxon>
        <taxon>Micrococcales</taxon>
        <taxon>Intrasporangiaceae</taxon>
        <taxon>Terrabacter</taxon>
    </lineage>
</organism>
<comment type="caution">
    <text evidence="10">The sequence shown here is derived from an EMBL/GenBank/DDBJ whole genome shotgun (WGS) entry which is preliminary data.</text>
</comment>
<keyword evidence="4 8" id="KW-1003">Cell membrane</keyword>
<feature type="transmembrane region" description="Helical" evidence="8">
    <location>
        <begin position="173"/>
        <end position="194"/>
    </location>
</feature>
<feature type="transmembrane region" description="Helical" evidence="8">
    <location>
        <begin position="263"/>
        <end position="280"/>
    </location>
</feature>
<feature type="compositionally biased region" description="Low complexity" evidence="9">
    <location>
        <begin position="316"/>
        <end position="337"/>
    </location>
</feature>
<sequence length="593" mass="60407">MYTVYERHFMPLLFDNATGTVGGLATVPVGTWALAVSPVVLLLALVLWGRFSTVVNAVVTVLYSAVLALLVFGADPLTVGVGLGKGAWVGIWILYVIWPALLMHHLASHVGMASLGRALSTLLPRRTENVLLLAWVLPSFIQGVSGFGTPIAVAAPLLVALGISKARAVALPLIGYHWAVGFGSMGSSFYMGALTAHLHPLEQGEYAAASAIALGINAVLAGALVAVMDGGWRGLVEGRRMLLVVGPVMALVQAGVAGLEPGIGALCAGASGVAMVMLLRRWPGRSTVGRGAASAASVDVRRSDEVPVGQRAASRAPEGQAQLGPAAGPSPAPSDEGVATPEQDHTVERARAAAVPYALLALVALAIFLPPALRSWAKSHLLVGPSFPATTTSLGTTNPAVELYNPLALLGHPGTILLIACAGSVAVWWRSGAWSPRAWAPVWRGTVRQAWKSSPSVVLLASVAGVLVDSGMVRVVAQGAAAATGSAYPAIAPLVGALGSFITGSTTSSNALFSSLQADIAHLVGDRPADLLAGQLAGGNIGNSLAPVVIVLGLTAVGAARRAGDVLRMTLLPAAVLLVSAMATTCVLVALHS</sequence>
<dbReference type="PANTHER" id="PTHR30003:SF0">
    <property type="entry name" value="GLYCOLATE PERMEASE GLCA-RELATED"/>
    <property type="match status" value="1"/>
</dbReference>
<protein>
    <recommendedName>
        <fullName evidence="8">L-lactate permease</fullName>
    </recommendedName>
</protein>
<dbReference type="InterPro" id="IPR003804">
    <property type="entry name" value="Lactate_perm"/>
</dbReference>
<evidence type="ECO:0000313" key="10">
    <source>
        <dbReference type="EMBL" id="GAA1978463.1"/>
    </source>
</evidence>
<proteinExistence type="inferred from homology"/>
<dbReference type="EMBL" id="BAAAPU010000007">
    <property type="protein sequence ID" value="GAA1978463.1"/>
    <property type="molecule type" value="Genomic_DNA"/>
</dbReference>
<feature type="transmembrane region" description="Helical" evidence="8">
    <location>
        <begin position="21"/>
        <end position="48"/>
    </location>
</feature>
<accession>A0ABN2S0Y8</accession>
<evidence type="ECO:0000256" key="5">
    <source>
        <dbReference type="ARBA" id="ARBA00022692"/>
    </source>
</evidence>
<evidence type="ECO:0000313" key="11">
    <source>
        <dbReference type="Proteomes" id="UP001500013"/>
    </source>
</evidence>
<feature type="transmembrane region" description="Helical" evidence="8">
    <location>
        <begin position="571"/>
        <end position="591"/>
    </location>
</feature>
<name>A0ABN2S0Y8_9MICO</name>
<feature type="transmembrane region" description="Helical" evidence="8">
    <location>
        <begin position="86"/>
        <end position="107"/>
    </location>
</feature>
<evidence type="ECO:0000256" key="1">
    <source>
        <dbReference type="ARBA" id="ARBA00004651"/>
    </source>
</evidence>
<keyword evidence="5 8" id="KW-0812">Transmembrane</keyword>
<comment type="subcellular location">
    <subcellularLocation>
        <location evidence="1 8">Cell membrane</location>
        <topology evidence="1 8">Multi-pass membrane protein</topology>
    </subcellularLocation>
</comment>
<evidence type="ECO:0000256" key="3">
    <source>
        <dbReference type="ARBA" id="ARBA00022448"/>
    </source>
</evidence>
<feature type="region of interest" description="Disordered" evidence="9">
    <location>
        <begin position="299"/>
        <end position="346"/>
    </location>
</feature>
<evidence type="ECO:0000256" key="8">
    <source>
        <dbReference type="RuleBase" id="RU365092"/>
    </source>
</evidence>
<comment type="similarity">
    <text evidence="2 8">Belongs to the lactate permease family.</text>
</comment>
<dbReference type="Proteomes" id="UP001500013">
    <property type="component" value="Unassembled WGS sequence"/>
</dbReference>
<keyword evidence="11" id="KW-1185">Reference proteome</keyword>
<evidence type="ECO:0000256" key="9">
    <source>
        <dbReference type="SAM" id="MobiDB-lite"/>
    </source>
</evidence>
<feature type="transmembrane region" description="Helical" evidence="8">
    <location>
        <begin position="407"/>
        <end position="429"/>
    </location>
</feature>
<evidence type="ECO:0000256" key="2">
    <source>
        <dbReference type="ARBA" id="ARBA00010100"/>
    </source>
</evidence>
<feature type="transmembrane region" description="Helical" evidence="8">
    <location>
        <begin position="541"/>
        <end position="559"/>
    </location>
</feature>
<feature type="transmembrane region" description="Helical" evidence="8">
    <location>
        <begin position="240"/>
        <end position="257"/>
    </location>
</feature>
<evidence type="ECO:0000256" key="4">
    <source>
        <dbReference type="ARBA" id="ARBA00022475"/>
    </source>
</evidence>
<keyword evidence="7 8" id="KW-0472">Membrane</keyword>
<feature type="transmembrane region" description="Helical" evidence="8">
    <location>
        <begin position="54"/>
        <end position="74"/>
    </location>
</feature>
<evidence type="ECO:0000256" key="7">
    <source>
        <dbReference type="ARBA" id="ARBA00023136"/>
    </source>
</evidence>
<evidence type="ECO:0000256" key="6">
    <source>
        <dbReference type="ARBA" id="ARBA00022989"/>
    </source>
</evidence>
<gene>
    <name evidence="10" type="ORF">GCM10009817_18670</name>
</gene>
<feature type="transmembrane region" description="Helical" evidence="8">
    <location>
        <begin position="354"/>
        <end position="373"/>
    </location>
</feature>
<comment type="function">
    <text evidence="8">Uptake of L-lactate across the membrane. Can also transport D-lactate and glycolate.</text>
</comment>
<keyword evidence="6 8" id="KW-1133">Transmembrane helix</keyword>
<feature type="transmembrane region" description="Helical" evidence="8">
    <location>
        <begin position="132"/>
        <end position="161"/>
    </location>
</feature>
<reference evidence="10 11" key="1">
    <citation type="journal article" date="2019" name="Int. J. Syst. Evol. Microbiol.">
        <title>The Global Catalogue of Microorganisms (GCM) 10K type strain sequencing project: providing services to taxonomists for standard genome sequencing and annotation.</title>
        <authorList>
            <consortium name="The Broad Institute Genomics Platform"/>
            <consortium name="The Broad Institute Genome Sequencing Center for Infectious Disease"/>
            <person name="Wu L."/>
            <person name="Ma J."/>
        </authorList>
    </citation>
    <scope>NUCLEOTIDE SEQUENCE [LARGE SCALE GENOMIC DNA]</scope>
    <source>
        <strain evidence="10 11">JCM 15628</strain>
    </source>
</reference>
<dbReference type="Pfam" id="PF02652">
    <property type="entry name" value="Lactate_perm"/>
    <property type="match status" value="2"/>
</dbReference>